<organism evidence="2">
    <name type="scientific">Solanum chilense</name>
    <name type="common">Tomato</name>
    <name type="synonym">Lycopersicon chilense</name>
    <dbReference type="NCBI Taxonomy" id="4083"/>
    <lineage>
        <taxon>Eukaryota</taxon>
        <taxon>Viridiplantae</taxon>
        <taxon>Streptophyta</taxon>
        <taxon>Embryophyta</taxon>
        <taxon>Tracheophyta</taxon>
        <taxon>Spermatophyta</taxon>
        <taxon>Magnoliopsida</taxon>
        <taxon>eudicotyledons</taxon>
        <taxon>Gunneridae</taxon>
        <taxon>Pentapetalae</taxon>
        <taxon>asterids</taxon>
        <taxon>lamiids</taxon>
        <taxon>Solanales</taxon>
        <taxon>Solanaceae</taxon>
        <taxon>Solanoideae</taxon>
        <taxon>Solaneae</taxon>
        <taxon>Solanum</taxon>
        <taxon>Solanum subgen. Lycopersicon</taxon>
    </lineage>
</organism>
<feature type="non-terminal residue" evidence="2">
    <location>
        <position position="250"/>
    </location>
</feature>
<keyword evidence="1" id="KW-0175">Coiled coil</keyword>
<name>A0A6N2AR19_SOLCI</name>
<gene>
    <name evidence="2" type="ORF">EJD97_000346</name>
</gene>
<evidence type="ECO:0000313" key="2">
    <source>
        <dbReference type="EMBL" id="TMW83964.1"/>
    </source>
</evidence>
<reference evidence="2" key="1">
    <citation type="submission" date="2019-05" db="EMBL/GenBank/DDBJ databases">
        <title>The de novo reference genome and transcriptome assemblies of the wild tomato species Solanum chilense.</title>
        <authorList>
            <person name="Stam R."/>
            <person name="Nosenko T."/>
            <person name="Hoerger A.C."/>
            <person name="Stephan W."/>
            <person name="Seidel M.A."/>
            <person name="Kuhn J.M.M."/>
            <person name="Haberer G."/>
            <person name="Tellier A."/>
        </authorList>
    </citation>
    <scope>NUCLEOTIDE SEQUENCE</scope>
    <source>
        <tissue evidence="2">Mature leaves</tissue>
    </source>
</reference>
<dbReference type="AlphaFoldDB" id="A0A6N2AR19"/>
<dbReference type="EMBL" id="RXGB01010222">
    <property type="protein sequence ID" value="TMW83964.1"/>
    <property type="molecule type" value="Genomic_DNA"/>
</dbReference>
<protein>
    <submittedName>
        <fullName evidence="2">Uncharacterized protein</fullName>
    </submittedName>
</protein>
<evidence type="ECO:0000256" key="1">
    <source>
        <dbReference type="SAM" id="Coils"/>
    </source>
</evidence>
<comment type="caution">
    <text evidence="2">The sequence shown here is derived from an EMBL/GenBank/DDBJ whole genome shotgun (WGS) entry which is preliminary data.</text>
</comment>
<accession>A0A6N2AR19</accession>
<feature type="coiled-coil region" evidence="1">
    <location>
        <begin position="219"/>
        <end position="246"/>
    </location>
</feature>
<sequence>MVEIQSWLHLFNRKSPILHKEEVCKFYYNVQFKEDGSILTRVNDITVQLDEGVLRKILRVPREGTRSVLGSTCSIEFVSVISKTPTTKVAGIYKKIMKSEYQLVFEFINKVLLPRTEKRIVATAADLFVMEMLCSFKALNLPGLVLEHIQKTVIERKCVHGMGYGYFLMEVFKHFQISHSVGKVGTVKQTISDSTLVECECIEGRGYPKSKTAQLIEDQDQLKHEVEEITVRLSGKEAEIAILKEELLTA</sequence>
<proteinExistence type="predicted"/>